<protein>
    <submittedName>
        <fullName evidence="1">Uncharacterized protein</fullName>
    </submittedName>
</protein>
<reference evidence="1 2" key="1">
    <citation type="journal article" date="2014" name="Int. J. Syst. Evol. Microbiol.">
        <title>Complete genome sequence of Corynebacterium casei LMG S-19264T (=DSM 44701T), isolated from a smear-ripened cheese.</title>
        <authorList>
            <consortium name="US DOE Joint Genome Institute (JGI-PGF)"/>
            <person name="Walter F."/>
            <person name="Albersmeier A."/>
            <person name="Kalinowski J."/>
            <person name="Ruckert C."/>
        </authorList>
    </citation>
    <scope>NUCLEOTIDE SEQUENCE [LARGE SCALE GENOMIC DNA]</scope>
    <source>
        <strain evidence="1 2">CGMCC 1.12925</strain>
    </source>
</reference>
<comment type="caution">
    <text evidence="1">The sequence shown here is derived from an EMBL/GenBank/DDBJ whole genome shotgun (WGS) entry which is preliminary data.</text>
</comment>
<dbReference type="Proteomes" id="UP000599688">
    <property type="component" value="Unassembled WGS sequence"/>
</dbReference>
<keyword evidence="2" id="KW-1185">Reference proteome</keyword>
<dbReference type="EMBL" id="BMGL01000008">
    <property type="protein sequence ID" value="GGE15697.1"/>
    <property type="molecule type" value="Genomic_DNA"/>
</dbReference>
<proteinExistence type="predicted"/>
<sequence length="88" mass="10418">MQNMELLNSEGPILRAIKYNSNRYDIIDQYNLLVDILNEQELQDFVHSDREIVDSKKRKFKYSSFPSSMKPDLKLLNEFIGMDSTEKK</sequence>
<evidence type="ECO:0000313" key="1">
    <source>
        <dbReference type="EMBL" id="GGE15697.1"/>
    </source>
</evidence>
<accession>A0A916ZW81</accession>
<dbReference type="AlphaFoldDB" id="A0A916ZW81"/>
<gene>
    <name evidence="1" type="ORF">GCM10010831_16250</name>
</gene>
<organism evidence="1 2">
    <name type="scientific">Psychroflexus salis</name>
    <dbReference type="NCBI Taxonomy" id="1526574"/>
    <lineage>
        <taxon>Bacteria</taxon>
        <taxon>Pseudomonadati</taxon>
        <taxon>Bacteroidota</taxon>
        <taxon>Flavobacteriia</taxon>
        <taxon>Flavobacteriales</taxon>
        <taxon>Flavobacteriaceae</taxon>
        <taxon>Psychroflexus</taxon>
    </lineage>
</organism>
<evidence type="ECO:0000313" key="2">
    <source>
        <dbReference type="Proteomes" id="UP000599688"/>
    </source>
</evidence>
<name>A0A916ZW81_9FLAO</name>